<evidence type="ECO:0000313" key="1">
    <source>
        <dbReference type="EMBL" id="EGF19868.1"/>
    </source>
</evidence>
<reference evidence="1 2" key="1">
    <citation type="submission" date="2011-02" db="EMBL/GenBank/DDBJ databases">
        <authorList>
            <person name="Muzny D."/>
            <person name="Qin X."/>
            <person name="Deng J."/>
            <person name="Jiang H."/>
            <person name="Liu Y."/>
            <person name="Qu J."/>
            <person name="Song X.-Z."/>
            <person name="Zhang L."/>
            <person name="Thornton R."/>
            <person name="Coyle M."/>
            <person name="Francisco L."/>
            <person name="Jackson L."/>
            <person name="Javaid M."/>
            <person name="Korchina V."/>
            <person name="Kovar C."/>
            <person name="Mata R."/>
            <person name="Mathew T."/>
            <person name="Ngo R."/>
            <person name="Nguyen L."/>
            <person name="Nguyen N."/>
            <person name="Okwuonu G."/>
            <person name="Ongeri F."/>
            <person name="Pham C."/>
            <person name="Simmons D."/>
            <person name="Wilczek-Boney K."/>
            <person name="Hale W."/>
            <person name="Jakkamsetti A."/>
            <person name="Pham P."/>
            <person name="Ruth R."/>
            <person name="San Lucas F."/>
            <person name="Warren J."/>
            <person name="Zhang J."/>
            <person name="Zhao Z."/>
            <person name="Zhou C."/>
            <person name="Zhu D."/>
            <person name="Lee S."/>
            <person name="Bess C."/>
            <person name="Blankenburg K."/>
            <person name="Forbes L."/>
            <person name="Fu Q."/>
            <person name="Gubbala S."/>
            <person name="Hirani K."/>
            <person name="Jayaseelan J.C."/>
            <person name="Lara F."/>
            <person name="Munidasa M."/>
            <person name="Palculict T."/>
            <person name="Patil S."/>
            <person name="Pu L.-L."/>
            <person name="Saada N."/>
            <person name="Tang L."/>
            <person name="Weissenberger G."/>
            <person name="Zhu Y."/>
            <person name="Hemphill L."/>
            <person name="Shang Y."/>
            <person name="Youmans B."/>
            <person name="Ayvaz T."/>
            <person name="Ross M."/>
            <person name="Santibanez J."/>
            <person name="Aqrawi P."/>
            <person name="Gross S."/>
            <person name="Joshi V."/>
            <person name="Fowler G."/>
            <person name="Nazareth L."/>
            <person name="Reid J."/>
            <person name="Worley K."/>
            <person name="Petrosino J."/>
            <person name="Highlander S."/>
            <person name="Gibbs R."/>
        </authorList>
    </citation>
    <scope>NUCLEOTIDE SEQUENCE [LARGE SCALE GENOMIC DNA]</scope>
    <source>
        <strain evidence="1 2">SK408</strain>
    </source>
</reference>
<evidence type="ECO:0008006" key="3">
    <source>
        <dbReference type="Google" id="ProtNLM"/>
    </source>
</evidence>
<protein>
    <recommendedName>
        <fullName evidence="3">DUF4435 domain-containing protein</fullName>
    </recommendedName>
</protein>
<dbReference type="HOGENOM" id="CLU_1254931_0_0_9"/>
<gene>
    <name evidence="1" type="ORF">HMPREF9391_0588</name>
</gene>
<accession>F2CCE4</accession>
<dbReference type="RefSeq" id="WP_002917187.1">
    <property type="nucleotide sequence ID" value="NZ_GL878559.1"/>
</dbReference>
<dbReference type="EMBL" id="AFBE01000002">
    <property type="protein sequence ID" value="EGF19868.1"/>
    <property type="molecule type" value="Genomic_DNA"/>
</dbReference>
<dbReference type="Proteomes" id="UP000004826">
    <property type="component" value="Unassembled WGS sequence"/>
</dbReference>
<sequence length="225" mass="26545">MTEISVANLDFTEFSHSAEGMLSSSDKKIFFEGKINKKYYQQITLFRKYTLENGGSCSDIKNKVSKNNSFYGVIDGDFVREDLDRIYQIDFYSIENIVLIYHDTLDSHLENLRRDLKNHYKKEKLIRHRLIQNINCSKSFAFEKGSEINLQFYDYIDNKINNEKTFLKYMDLKKIVCSYMIFLKQDPTISKECKKAAKDYITTCKVITIDELFSKSESKRVQLEL</sequence>
<comment type="caution">
    <text evidence="1">The sequence shown here is derived from an EMBL/GenBank/DDBJ whole genome shotgun (WGS) entry which is preliminary data.</text>
</comment>
<proteinExistence type="predicted"/>
<name>F2CCE4_STRSA</name>
<evidence type="ECO:0000313" key="2">
    <source>
        <dbReference type="Proteomes" id="UP000004826"/>
    </source>
</evidence>
<dbReference type="AlphaFoldDB" id="F2CCE4"/>
<organism evidence="1 2">
    <name type="scientific">Streptococcus sanguinis SK408</name>
    <dbReference type="NCBI Taxonomy" id="888818"/>
    <lineage>
        <taxon>Bacteria</taxon>
        <taxon>Bacillati</taxon>
        <taxon>Bacillota</taxon>
        <taxon>Bacilli</taxon>
        <taxon>Lactobacillales</taxon>
        <taxon>Streptococcaceae</taxon>
        <taxon>Streptococcus</taxon>
    </lineage>
</organism>
<dbReference type="PATRIC" id="fig|888818.3.peg.570"/>